<evidence type="ECO:0000313" key="2">
    <source>
        <dbReference type="Proteomes" id="UP000887569"/>
    </source>
</evidence>
<organism evidence="2 3">
    <name type="scientific">Parascaris univalens</name>
    <name type="common">Nematode worm</name>
    <dbReference type="NCBI Taxonomy" id="6257"/>
    <lineage>
        <taxon>Eukaryota</taxon>
        <taxon>Metazoa</taxon>
        <taxon>Ecdysozoa</taxon>
        <taxon>Nematoda</taxon>
        <taxon>Chromadorea</taxon>
        <taxon>Rhabditida</taxon>
        <taxon>Spirurina</taxon>
        <taxon>Ascaridomorpha</taxon>
        <taxon>Ascaridoidea</taxon>
        <taxon>Ascarididae</taxon>
        <taxon>Parascaris</taxon>
    </lineage>
</organism>
<accession>A0A915AD12</accession>
<feature type="region of interest" description="Disordered" evidence="1">
    <location>
        <begin position="1"/>
        <end position="41"/>
    </location>
</feature>
<dbReference type="AlphaFoldDB" id="A0A915AD12"/>
<dbReference type="Proteomes" id="UP000887569">
    <property type="component" value="Unplaced"/>
</dbReference>
<reference evidence="3" key="1">
    <citation type="submission" date="2022-11" db="UniProtKB">
        <authorList>
            <consortium name="WormBaseParasite"/>
        </authorList>
    </citation>
    <scope>IDENTIFICATION</scope>
</reference>
<dbReference type="WBParaSite" id="PgR004_g131_t01">
    <property type="protein sequence ID" value="PgR004_g131_t01"/>
    <property type="gene ID" value="PgR004_g131"/>
</dbReference>
<evidence type="ECO:0000313" key="3">
    <source>
        <dbReference type="WBParaSite" id="PgR004_g131_t01"/>
    </source>
</evidence>
<sequence length="100" mass="10667">MPTAVVGSGFHSDDDGDDDPSDSADSGGTDAEMRKRERSNLASTTTAPIVYHFTTMHFHSGELVPQQVSSLSDGARSCTSVATIVLLIAQMNVFVQCLIY</sequence>
<keyword evidence="2" id="KW-1185">Reference proteome</keyword>
<name>A0A915AD12_PARUN</name>
<proteinExistence type="predicted"/>
<evidence type="ECO:0000256" key="1">
    <source>
        <dbReference type="SAM" id="MobiDB-lite"/>
    </source>
</evidence>
<protein>
    <submittedName>
        <fullName evidence="3">Immunoglobulin I-set domain-containing protein</fullName>
    </submittedName>
</protein>